<accession>A0A437RRY7</accession>
<dbReference type="EMBL" id="SACR01000001">
    <property type="protein sequence ID" value="RVU49455.1"/>
    <property type="molecule type" value="Genomic_DNA"/>
</dbReference>
<dbReference type="InterPro" id="IPR050680">
    <property type="entry name" value="YpeA/RimI_acetyltransf"/>
</dbReference>
<dbReference type="InterPro" id="IPR016181">
    <property type="entry name" value="Acyl_CoA_acyltransferase"/>
</dbReference>
<dbReference type="OrthoDB" id="9805924at2"/>
<keyword evidence="1 4" id="KW-0808">Transferase</keyword>
<proteinExistence type="predicted"/>
<dbReference type="SUPFAM" id="SSF55729">
    <property type="entry name" value="Acyl-CoA N-acyltransferases (Nat)"/>
    <property type="match status" value="1"/>
</dbReference>
<dbReference type="Proteomes" id="UP000285575">
    <property type="component" value="Unassembled WGS sequence"/>
</dbReference>
<evidence type="ECO:0000313" key="4">
    <source>
        <dbReference type="EMBL" id="RVU49455.1"/>
    </source>
</evidence>
<reference evidence="4 5" key="1">
    <citation type="submission" date="2019-01" db="EMBL/GenBank/DDBJ databases">
        <authorList>
            <person name="Chen W.-M."/>
        </authorList>
    </citation>
    <scope>NUCLEOTIDE SEQUENCE [LARGE SCALE GENOMIC DNA]</scope>
    <source>
        <strain evidence="4 5">KYPY4</strain>
    </source>
</reference>
<dbReference type="RefSeq" id="WP_128227091.1">
    <property type="nucleotide sequence ID" value="NZ_SACR01000001.1"/>
</dbReference>
<keyword evidence="2" id="KW-0012">Acyltransferase</keyword>
<dbReference type="InterPro" id="IPR000182">
    <property type="entry name" value="GNAT_dom"/>
</dbReference>
<evidence type="ECO:0000259" key="3">
    <source>
        <dbReference type="PROSITE" id="PS51186"/>
    </source>
</evidence>
<keyword evidence="5" id="KW-1185">Reference proteome</keyword>
<dbReference type="Pfam" id="PF24553">
    <property type="entry name" value="Rv0428c_C"/>
    <property type="match status" value="1"/>
</dbReference>
<dbReference type="Gene3D" id="3.40.630.30">
    <property type="match status" value="1"/>
</dbReference>
<sequence length="262" mass="28273">MNPAAFGDGLLRRVEDAGLNASAPPQQRWMDGWLLRASPGKAKRARCINAVAPGHQPWPEKLERASAWFDEQGVPLLFRITPYTEPAGLDQRLAAAGWATLDDTRVMVCPALTDGTPPAWPAGLVCAPLSAPAFADVVGRLRGSPAAQRQAHAQRLASSPVPYSGWVVQDEAGDVLACGQFAREGDLVGLYDIHTAPAARSQGLARWLCEHLLTEAFRQGARVAYLQVEADNAPARRVYTRLGFADAYAYHYRQAPPAGGRV</sequence>
<dbReference type="AlphaFoldDB" id="A0A437RRY7"/>
<dbReference type="PROSITE" id="PS51186">
    <property type="entry name" value="GNAT"/>
    <property type="match status" value="1"/>
</dbReference>
<dbReference type="PANTHER" id="PTHR43420">
    <property type="entry name" value="ACETYLTRANSFERASE"/>
    <property type="match status" value="1"/>
</dbReference>
<evidence type="ECO:0000313" key="5">
    <source>
        <dbReference type="Proteomes" id="UP000285575"/>
    </source>
</evidence>
<dbReference type="InterPro" id="IPR056935">
    <property type="entry name" value="Rv0428c-like_C"/>
</dbReference>
<dbReference type="GO" id="GO:0016747">
    <property type="term" value="F:acyltransferase activity, transferring groups other than amino-acyl groups"/>
    <property type="evidence" value="ECO:0007669"/>
    <property type="project" value="InterPro"/>
</dbReference>
<evidence type="ECO:0000256" key="2">
    <source>
        <dbReference type="ARBA" id="ARBA00023315"/>
    </source>
</evidence>
<name>A0A437RRY7_9BURK</name>
<dbReference type="Pfam" id="PF00583">
    <property type="entry name" value="Acetyltransf_1"/>
    <property type="match status" value="1"/>
</dbReference>
<feature type="domain" description="N-acetyltransferase" evidence="3">
    <location>
        <begin position="124"/>
        <end position="262"/>
    </location>
</feature>
<organism evidence="4 5">
    <name type="scientific">Rubrivivax rivuli</name>
    <dbReference type="NCBI Taxonomy" id="1862385"/>
    <lineage>
        <taxon>Bacteria</taxon>
        <taxon>Pseudomonadati</taxon>
        <taxon>Pseudomonadota</taxon>
        <taxon>Betaproteobacteria</taxon>
        <taxon>Burkholderiales</taxon>
        <taxon>Sphaerotilaceae</taxon>
        <taxon>Rubrivivax</taxon>
    </lineage>
</organism>
<evidence type="ECO:0000256" key="1">
    <source>
        <dbReference type="ARBA" id="ARBA00022679"/>
    </source>
</evidence>
<dbReference type="PANTHER" id="PTHR43420:SF44">
    <property type="entry name" value="ACETYLTRANSFERASE YPEA"/>
    <property type="match status" value="1"/>
</dbReference>
<gene>
    <name evidence="4" type="ORF">EOE66_02480</name>
</gene>
<protein>
    <submittedName>
        <fullName evidence="4">GNAT family N-acetyltransferase</fullName>
    </submittedName>
</protein>
<comment type="caution">
    <text evidence="4">The sequence shown here is derived from an EMBL/GenBank/DDBJ whole genome shotgun (WGS) entry which is preliminary data.</text>
</comment>